<keyword evidence="1" id="KW-0472">Membrane</keyword>
<keyword evidence="1" id="KW-1133">Transmembrane helix</keyword>
<feature type="transmembrane region" description="Helical" evidence="1">
    <location>
        <begin position="33"/>
        <end position="51"/>
    </location>
</feature>
<keyword evidence="1" id="KW-0812">Transmembrane</keyword>
<dbReference type="STRING" id="82805.SAMN04487998_1066"/>
<name>A0A1I0BGG8_9BACT</name>
<keyword evidence="3" id="KW-1185">Reference proteome</keyword>
<dbReference type="Proteomes" id="UP000198697">
    <property type="component" value="Unassembled WGS sequence"/>
</dbReference>
<sequence length="63" mass="7183">MRRSSNVFFVLAALLLVASTSLRFIEGANMRWAPLLLICGFCFLASAFALYRRNQQQNESGRR</sequence>
<dbReference type="EMBL" id="FOHS01000001">
    <property type="protein sequence ID" value="SET05965.1"/>
    <property type="molecule type" value="Genomic_DNA"/>
</dbReference>
<protein>
    <submittedName>
        <fullName evidence="2">Uncharacterized protein</fullName>
    </submittedName>
</protein>
<evidence type="ECO:0000313" key="3">
    <source>
        <dbReference type="Proteomes" id="UP000198697"/>
    </source>
</evidence>
<reference evidence="3" key="1">
    <citation type="submission" date="2016-10" db="EMBL/GenBank/DDBJ databases">
        <authorList>
            <person name="Varghese N."/>
            <person name="Submissions S."/>
        </authorList>
    </citation>
    <scope>NUCLEOTIDE SEQUENCE [LARGE SCALE GENOMIC DNA]</scope>
    <source>
        <strain evidence="3">DSM 15310</strain>
    </source>
</reference>
<accession>A0A1I0BGG8</accession>
<gene>
    <name evidence="2" type="ORF">SAMN04487998_1066</name>
</gene>
<organism evidence="2 3">
    <name type="scientific">Hymenobacter actinosclerus</name>
    <dbReference type="NCBI Taxonomy" id="82805"/>
    <lineage>
        <taxon>Bacteria</taxon>
        <taxon>Pseudomonadati</taxon>
        <taxon>Bacteroidota</taxon>
        <taxon>Cytophagia</taxon>
        <taxon>Cytophagales</taxon>
        <taxon>Hymenobacteraceae</taxon>
        <taxon>Hymenobacter</taxon>
    </lineage>
</organism>
<evidence type="ECO:0000256" key="1">
    <source>
        <dbReference type="SAM" id="Phobius"/>
    </source>
</evidence>
<proteinExistence type="predicted"/>
<dbReference type="AlphaFoldDB" id="A0A1I0BGG8"/>
<evidence type="ECO:0000313" key="2">
    <source>
        <dbReference type="EMBL" id="SET05965.1"/>
    </source>
</evidence>
<dbReference type="RefSeq" id="WP_092769058.1">
    <property type="nucleotide sequence ID" value="NZ_FOHS01000001.1"/>
</dbReference>